<evidence type="ECO:0000313" key="8">
    <source>
        <dbReference type="Proteomes" id="UP001056588"/>
    </source>
</evidence>
<reference evidence="6" key="4">
    <citation type="submission" date="2022-03" db="EMBL/GenBank/DDBJ databases">
        <title>Complete Genome Sequence of Staphylococcus edaphicus strain CCM 8731.</title>
        <authorList>
            <person name="Rimmer C.O."/>
            <person name="Thomas J.C."/>
        </authorList>
    </citation>
    <scope>NUCLEOTIDE SEQUENCE</scope>
    <source>
        <strain evidence="6">CCM 8731</strain>
    </source>
</reference>
<evidence type="ECO:0000313" key="5">
    <source>
        <dbReference type="EMBL" id="PHK50171.1"/>
    </source>
</evidence>
<dbReference type="Gene3D" id="1.10.510.40">
    <property type="match status" value="1"/>
</dbReference>
<dbReference type="PANTHER" id="PTHR34384:SF6">
    <property type="entry name" value="STAPHYLOFERRIN B SYNTHASE"/>
    <property type="match status" value="1"/>
</dbReference>
<reference evidence="5" key="3">
    <citation type="submission" date="2017-10" db="EMBL/GenBank/DDBJ databases">
        <authorList>
            <person name="Vrbovska V."/>
            <person name="Kovarovic V."/>
            <person name="Indrakova A."/>
        </authorList>
    </citation>
    <scope>NUCLEOTIDE SEQUENCE</scope>
    <source>
        <strain evidence="5">CCM 8730</strain>
    </source>
</reference>
<accession>A0A2C6VIX1</accession>
<protein>
    <submittedName>
        <fullName evidence="5">Sialic acid synthase</fullName>
    </submittedName>
</protein>
<dbReference type="AlphaFoldDB" id="A0A2C6VIX1"/>
<feature type="domain" description="Aerobactin siderophore biosynthesis IucA/IucC N-terminal" evidence="3">
    <location>
        <begin position="193"/>
        <end position="433"/>
    </location>
</feature>
<dbReference type="PANTHER" id="PTHR34384">
    <property type="entry name" value="L-2,3-DIAMINOPROPANOATE--CITRATE LIGASE"/>
    <property type="match status" value="1"/>
</dbReference>
<name>A0A2C6VIX1_9STAP</name>
<dbReference type="EMBL" id="MRZN01000004">
    <property type="protein sequence ID" value="PHK50171.1"/>
    <property type="molecule type" value="Genomic_DNA"/>
</dbReference>
<reference evidence="7" key="2">
    <citation type="submission" date="2017-10" db="EMBL/GenBank/DDBJ databases">
        <title>Staphylococcus edaphicus sp. nov., isolated in Antarctica, harbouring mecC gene and genomic islands essential in adaptation to extreme environment.</title>
        <authorList>
            <person name="Pantucek R."/>
            <person name="Sedlacek I."/>
            <person name="Indrakova A."/>
            <person name="Vrbovska V."/>
            <person name="Maslanova I."/>
            <person name="Kovarovic V."/>
            <person name="Svec P."/>
            <person name="Kralova S."/>
            <person name="Kristofova L."/>
            <person name="Keklakova J."/>
            <person name="Petras P."/>
            <person name="Doskar J."/>
        </authorList>
    </citation>
    <scope>NUCLEOTIDE SEQUENCE [LARGE SCALE GENOMIC DNA]</scope>
    <source>
        <strain evidence="7">CCM 5085</strain>
    </source>
</reference>
<evidence type="ECO:0000259" key="4">
    <source>
        <dbReference type="Pfam" id="PF06276"/>
    </source>
</evidence>
<dbReference type="RefSeq" id="WP_099089637.1">
    <property type="nucleotide sequence ID" value="NZ_CP093217.1"/>
</dbReference>
<comment type="similarity">
    <text evidence="2">Belongs to the IucA/IucC family.</text>
</comment>
<evidence type="ECO:0000256" key="2">
    <source>
        <dbReference type="ARBA" id="ARBA00007832"/>
    </source>
</evidence>
<dbReference type="InterPro" id="IPR007310">
    <property type="entry name" value="Aerobactin_biosyn_IucA/IucC_N"/>
</dbReference>
<evidence type="ECO:0000259" key="3">
    <source>
        <dbReference type="Pfam" id="PF04183"/>
    </source>
</evidence>
<dbReference type="Pfam" id="PF06276">
    <property type="entry name" value="FhuF"/>
    <property type="match status" value="1"/>
</dbReference>
<sequence>MNCKRTDNILINKLTNEEQYALTYIQSVNDTWADLFKSVLLKSRDKISQRLITSMHRENLANCRDYSEIISVDHYPLPIDTPYTYILKMSFLQNGKTLYAPISGQHAFDRINVTGPFYFEKNKKFSRIKHPNDILECILTEVPHLNNEASMQFKDDMDNSVANMAIALSYQSYTLNDTHQSLLDLIVSSDDPYLRSEQAVLEGHPLHPGAKLRKGMTPQTAIAYSSEFANIIKLKFILLQKDIAKSQSLYNNYNELIFSQFDGLYDSVSKILSIEDIDNYFIMPVHPWQYDEILKKDYVQEIESRLLIPVDYDIDYFAGLSFRTLIPKFPEMIPHIKLSTNVHITGEIRTLSEQTTINGPQVTKILNDIKNNDRLFTNINADTIDELAGVHFYNPQDSSSLQTVKSEQLGALFRENIYTRINQNTIPMIPSSLVANYVNHNETPICSLIKKYESTHQFSSYEDASIQWIKSYAQALIDLVLPLYVKYGIALEAHLQNSIATFNYDGSMNTIYIRDFEGLRIDESYLNHMGYTTETFHEKSLILTDQSQTVFNKVFYSSIQNHLGELIVAIAQSTTSENLETEIWSMISDILYTKLQEISLTMKDTSRIETIESILFSSKIDYKCVTTMRLEDEADYYTYIKVDNPLYRPLH</sequence>
<reference evidence="5" key="1">
    <citation type="journal article" date="2017" name="Appl. Environ. Microbiol.">
        <title>Staphylococcus edaphicus sp. nov., isolated in Antarctica, harbours mecC gene and genomic islands with suspected role in adaptation to extreme environment.</title>
        <authorList>
            <person name="Pantucek R."/>
            <person name="Sedlacek I."/>
            <person name="Indrakova A."/>
            <person name="Vrbovska V."/>
            <person name="Maslanova I."/>
            <person name="Kovarovic V."/>
            <person name="Svec P."/>
            <person name="Kralova S."/>
            <person name="Kristofova L."/>
            <person name="Keklakova J."/>
            <person name="Petras P."/>
            <person name="Doskar J."/>
        </authorList>
    </citation>
    <scope>NUCLEOTIDE SEQUENCE</scope>
    <source>
        <strain evidence="5">CCM 8730</strain>
    </source>
</reference>
<evidence type="ECO:0000313" key="7">
    <source>
        <dbReference type="Proteomes" id="UP000223828"/>
    </source>
</evidence>
<dbReference type="Proteomes" id="UP001056588">
    <property type="component" value="Chromosome"/>
</dbReference>
<feature type="domain" description="Aerobactin siderophore biosynthesis IucA/IucC-like C-terminal" evidence="4">
    <location>
        <begin position="467"/>
        <end position="637"/>
    </location>
</feature>
<dbReference type="GO" id="GO:0016881">
    <property type="term" value="F:acid-amino acid ligase activity"/>
    <property type="evidence" value="ECO:0007669"/>
    <property type="project" value="UniProtKB-ARBA"/>
</dbReference>
<dbReference type="GO" id="GO:0019290">
    <property type="term" value="P:siderophore biosynthetic process"/>
    <property type="evidence" value="ECO:0007669"/>
    <property type="project" value="InterPro"/>
</dbReference>
<dbReference type="InterPro" id="IPR037455">
    <property type="entry name" value="LucA/IucC-like"/>
</dbReference>
<dbReference type="OrthoDB" id="495728at2"/>
<dbReference type="Proteomes" id="UP000223828">
    <property type="component" value="Unassembled WGS sequence"/>
</dbReference>
<gene>
    <name evidence="5" type="ORF">BTJ66_03640</name>
    <name evidence="6" type="ORF">MNY58_03750</name>
</gene>
<proteinExistence type="inferred from homology"/>
<dbReference type="Pfam" id="PF04183">
    <property type="entry name" value="IucA_IucC"/>
    <property type="match status" value="1"/>
</dbReference>
<comment type="pathway">
    <text evidence="1">Siderophore biosynthesis.</text>
</comment>
<dbReference type="EMBL" id="CP093217">
    <property type="protein sequence ID" value="UQW82231.1"/>
    <property type="molecule type" value="Genomic_DNA"/>
</dbReference>
<dbReference type="InterPro" id="IPR022770">
    <property type="entry name" value="IucA/IucC-like_C"/>
</dbReference>
<evidence type="ECO:0000256" key="1">
    <source>
        <dbReference type="ARBA" id="ARBA00004924"/>
    </source>
</evidence>
<organism evidence="5 7">
    <name type="scientific">Staphylococcus edaphicus</name>
    <dbReference type="NCBI Taxonomy" id="1955013"/>
    <lineage>
        <taxon>Bacteria</taxon>
        <taxon>Bacillati</taxon>
        <taxon>Bacillota</taxon>
        <taxon>Bacilli</taxon>
        <taxon>Bacillales</taxon>
        <taxon>Staphylococcaceae</taxon>
        <taxon>Staphylococcus</taxon>
    </lineage>
</organism>
<keyword evidence="8" id="KW-1185">Reference proteome</keyword>
<evidence type="ECO:0000313" key="6">
    <source>
        <dbReference type="EMBL" id="UQW82231.1"/>
    </source>
</evidence>